<sequence>GACIWRAMLHYDIVTRWQQRLKYARECKFIFINVNININISYQQMGGGAHELRMDECCHKVINVHLLFFSLTTDRSIDIEKSTASHPP</sequence>
<accession>A0A811VA36</accession>
<dbReference type="AlphaFoldDB" id="A0A811VA36"/>
<reference evidence="1" key="1">
    <citation type="submission" date="2020-11" db="EMBL/GenBank/DDBJ databases">
        <authorList>
            <person name="Whitehead M."/>
        </authorList>
    </citation>
    <scope>NUCLEOTIDE SEQUENCE</scope>
    <source>
        <strain evidence="1">EGII</strain>
    </source>
</reference>
<feature type="non-terminal residue" evidence="1">
    <location>
        <position position="1"/>
    </location>
</feature>
<gene>
    <name evidence="1" type="ORF">CCAP1982_LOCUS14951</name>
</gene>
<dbReference type="Proteomes" id="UP000606786">
    <property type="component" value="Unassembled WGS sequence"/>
</dbReference>
<organism evidence="1 2">
    <name type="scientific">Ceratitis capitata</name>
    <name type="common">Mediterranean fruit fly</name>
    <name type="synonym">Tephritis capitata</name>
    <dbReference type="NCBI Taxonomy" id="7213"/>
    <lineage>
        <taxon>Eukaryota</taxon>
        <taxon>Metazoa</taxon>
        <taxon>Ecdysozoa</taxon>
        <taxon>Arthropoda</taxon>
        <taxon>Hexapoda</taxon>
        <taxon>Insecta</taxon>
        <taxon>Pterygota</taxon>
        <taxon>Neoptera</taxon>
        <taxon>Endopterygota</taxon>
        <taxon>Diptera</taxon>
        <taxon>Brachycera</taxon>
        <taxon>Muscomorpha</taxon>
        <taxon>Tephritoidea</taxon>
        <taxon>Tephritidae</taxon>
        <taxon>Ceratitis</taxon>
        <taxon>Ceratitis</taxon>
    </lineage>
</organism>
<dbReference type="EMBL" id="CAJHJT010000034">
    <property type="protein sequence ID" value="CAD7006646.1"/>
    <property type="molecule type" value="Genomic_DNA"/>
</dbReference>
<keyword evidence="2" id="KW-1185">Reference proteome</keyword>
<protein>
    <submittedName>
        <fullName evidence="1">(Mediterranean fruit fly) hypothetical protein</fullName>
    </submittedName>
</protein>
<evidence type="ECO:0000313" key="2">
    <source>
        <dbReference type="Proteomes" id="UP000606786"/>
    </source>
</evidence>
<comment type="caution">
    <text evidence="1">The sequence shown here is derived from an EMBL/GenBank/DDBJ whole genome shotgun (WGS) entry which is preliminary data.</text>
</comment>
<name>A0A811VA36_CERCA</name>
<evidence type="ECO:0000313" key="1">
    <source>
        <dbReference type="EMBL" id="CAD7006646.1"/>
    </source>
</evidence>
<proteinExistence type="predicted"/>